<dbReference type="AlphaFoldDB" id="A0A5B9DBC5"/>
<protein>
    <submittedName>
        <fullName evidence="2">Uncharacterized protein</fullName>
    </submittedName>
</protein>
<reference evidence="2 3" key="1">
    <citation type="journal article" date="2020" name="Nature">
        <title>Isolation of an archaeon at the prokaryote-eukaryote interface.</title>
        <authorList>
            <person name="Imachi H."/>
            <person name="Nobu M.K."/>
            <person name="Nakahara N."/>
            <person name="Morono Y."/>
            <person name="Ogawara M."/>
            <person name="Takaki Y."/>
            <person name="Takano Y."/>
            <person name="Uematsu K."/>
            <person name="Ikuta T."/>
            <person name="Ito M."/>
            <person name="Matsui Y."/>
            <person name="Miyazaki M."/>
            <person name="Murata K."/>
            <person name="Saito Y."/>
            <person name="Sakai S."/>
            <person name="Song C."/>
            <person name="Tasumi E."/>
            <person name="Yamanaka Y."/>
            <person name="Yamaguchi T."/>
            <person name="Kamagata Y."/>
            <person name="Tamaki H."/>
            <person name="Takai K."/>
        </authorList>
    </citation>
    <scope>NUCLEOTIDE SEQUENCE [LARGE SCALE GENOMIC DNA]</scope>
    <source>
        <strain evidence="2 3">MK-D1</strain>
    </source>
</reference>
<dbReference type="EMBL" id="CP042905">
    <property type="protein sequence ID" value="QEE16468.1"/>
    <property type="molecule type" value="Genomic_DNA"/>
</dbReference>
<evidence type="ECO:0000313" key="2">
    <source>
        <dbReference type="EMBL" id="QEE16468.1"/>
    </source>
</evidence>
<dbReference type="RefSeq" id="WP_147663344.1">
    <property type="nucleotide sequence ID" value="NZ_CP042905.2"/>
</dbReference>
<dbReference type="Proteomes" id="UP000321408">
    <property type="component" value="Chromosome"/>
</dbReference>
<organism evidence="2 3">
    <name type="scientific">Promethearchaeum syntrophicum</name>
    <dbReference type="NCBI Taxonomy" id="2594042"/>
    <lineage>
        <taxon>Archaea</taxon>
        <taxon>Promethearchaeati</taxon>
        <taxon>Promethearchaeota</taxon>
        <taxon>Promethearchaeia</taxon>
        <taxon>Promethearchaeales</taxon>
        <taxon>Promethearchaeaceae</taxon>
        <taxon>Promethearchaeum</taxon>
    </lineage>
</organism>
<gene>
    <name evidence="2" type="ORF">DSAG12_02298</name>
</gene>
<feature type="transmembrane region" description="Helical" evidence="1">
    <location>
        <begin position="29"/>
        <end position="49"/>
    </location>
</feature>
<dbReference type="KEGG" id="psyt:DSAG12_02298"/>
<reference evidence="2 3" key="2">
    <citation type="journal article" date="2024" name="Int. J. Syst. Evol. Microbiol.">
        <title>Promethearchaeum syntrophicum gen. nov., sp. nov., an anaerobic, obligately syntrophic archaeon, the first isolate of the lineage 'Asgard' archaea, and proposal of the new archaeal phylum Promethearchaeota phyl. nov. and kingdom Promethearchaeati regn. nov.</title>
        <authorList>
            <person name="Imachi H."/>
            <person name="Nobu M.K."/>
            <person name="Kato S."/>
            <person name="Takaki Y."/>
            <person name="Miyazaki M."/>
            <person name="Miyata M."/>
            <person name="Ogawara M."/>
            <person name="Saito Y."/>
            <person name="Sakai S."/>
            <person name="Tahara Y.O."/>
            <person name="Takano Y."/>
            <person name="Tasumi E."/>
            <person name="Uematsu K."/>
            <person name="Yoshimura T."/>
            <person name="Itoh T."/>
            <person name="Ohkuma M."/>
            <person name="Takai K."/>
        </authorList>
    </citation>
    <scope>NUCLEOTIDE SEQUENCE [LARGE SCALE GENOMIC DNA]</scope>
    <source>
        <strain evidence="2 3">MK-D1</strain>
    </source>
</reference>
<feature type="transmembrane region" description="Helical" evidence="1">
    <location>
        <begin position="55"/>
        <end position="75"/>
    </location>
</feature>
<keyword evidence="3" id="KW-1185">Reference proteome</keyword>
<keyword evidence="1" id="KW-1133">Transmembrane helix</keyword>
<feature type="transmembrane region" description="Helical" evidence="1">
    <location>
        <begin position="6"/>
        <end position="22"/>
    </location>
</feature>
<evidence type="ECO:0000313" key="3">
    <source>
        <dbReference type="Proteomes" id="UP000321408"/>
    </source>
</evidence>
<accession>A0A5B9DBC5</accession>
<proteinExistence type="predicted"/>
<sequence length="110" mass="13110">MDDYVKIGIIFVILAFVFLMTYRKTKLKYKLLSIYLLVLFMDLMVAMIIPSPYEWITFLIFIILMFLILFNKFTLDIINNNVDLIYADKEPQIWDDFDTPPELNIQNNGK</sequence>
<keyword evidence="1" id="KW-0812">Transmembrane</keyword>
<keyword evidence="1" id="KW-0472">Membrane</keyword>
<name>A0A5B9DBC5_9ARCH</name>
<evidence type="ECO:0000256" key="1">
    <source>
        <dbReference type="SAM" id="Phobius"/>
    </source>
</evidence>
<dbReference type="GeneID" id="41330286"/>